<feature type="compositionally biased region" description="Pro residues" evidence="1">
    <location>
        <begin position="15"/>
        <end position="26"/>
    </location>
</feature>
<protein>
    <submittedName>
        <fullName evidence="2">Uncharacterized protein</fullName>
    </submittedName>
</protein>
<accession>A0A9P0TE49</accession>
<organism evidence="2 3">
    <name type="scientific">Pieris brassicae</name>
    <name type="common">White butterfly</name>
    <name type="synonym">Large white butterfly</name>
    <dbReference type="NCBI Taxonomy" id="7116"/>
    <lineage>
        <taxon>Eukaryota</taxon>
        <taxon>Metazoa</taxon>
        <taxon>Ecdysozoa</taxon>
        <taxon>Arthropoda</taxon>
        <taxon>Hexapoda</taxon>
        <taxon>Insecta</taxon>
        <taxon>Pterygota</taxon>
        <taxon>Neoptera</taxon>
        <taxon>Endopterygota</taxon>
        <taxon>Lepidoptera</taxon>
        <taxon>Glossata</taxon>
        <taxon>Ditrysia</taxon>
        <taxon>Papilionoidea</taxon>
        <taxon>Pieridae</taxon>
        <taxon>Pierinae</taxon>
        <taxon>Pieris</taxon>
    </lineage>
</organism>
<dbReference type="AlphaFoldDB" id="A0A9P0TE49"/>
<evidence type="ECO:0000256" key="1">
    <source>
        <dbReference type="SAM" id="MobiDB-lite"/>
    </source>
</evidence>
<comment type="caution">
    <text evidence="2">The sequence shown here is derived from an EMBL/GenBank/DDBJ whole genome shotgun (WGS) entry which is preliminary data.</text>
</comment>
<proteinExistence type="predicted"/>
<reference evidence="2" key="1">
    <citation type="submission" date="2022-05" db="EMBL/GenBank/DDBJ databases">
        <authorList>
            <person name="Okamura Y."/>
        </authorList>
    </citation>
    <scope>NUCLEOTIDE SEQUENCE</scope>
</reference>
<feature type="region of interest" description="Disordered" evidence="1">
    <location>
        <begin position="1"/>
        <end position="30"/>
    </location>
</feature>
<keyword evidence="3" id="KW-1185">Reference proteome</keyword>
<name>A0A9P0TE49_PIEBR</name>
<evidence type="ECO:0000313" key="2">
    <source>
        <dbReference type="EMBL" id="CAH4028180.1"/>
    </source>
</evidence>
<gene>
    <name evidence="2" type="ORF">PIBRA_LOCUS5126</name>
</gene>
<sequence>MPSIMKPGGKKQNGPPLPARRPPTLQPPRQRSELHIWVALMSGGVGERGVEKVAPLAREYKFIAKKSLRGGWYYGIRCASSFV</sequence>
<dbReference type="EMBL" id="CALOZG010000005">
    <property type="protein sequence ID" value="CAH4028180.1"/>
    <property type="molecule type" value="Genomic_DNA"/>
</dbReference>
<evidence type="ECO:0000313" key="3">
    <source>
        <dbReference type="Proteomes" id="UP001152562"/>
    </source>
</evidence>
<dbReference type="Proteomes" id="UP001152562">
    <property type="component" value="Unassembled WGS sequence"/>
</dbReference>